<dbReference type="PROSITE" id="PS50850">
    <property type="entry name" value="MFS"/>
    <property type="match status" value="1"/>
</dbReference>
<evidence type="ECO:0000256" key="1">
    <source>
        <dbReference type="ARBA" id="ARBA00004651"/>
    </source>
</evidence>
<feature type="transmembrane region" description="Helical" evidence="6">
    <location>
        <begin position="315"/>
        <end position="336"/>
    </location>
</feature>
<dbReference type="CDD" id="cd17393">
    <property type="entry name" value="MFS_MosC_like"/>
    <property type="match status" value="1"/>
</dbReference>
<comment type="subcellular location">
    <subcellularLocation>
        <location evidence="1">Cell membrane</location>
        <topology evidence="1">Multi-pass membrane protein</topology>
    </subcellularLocation>
</comment>
<dbReference type="InterPro" id="IPR011701">
    <property type="entry name" value="MFS"/>
</dbReference>
<evidence type="ECO:0000259" key="7">
    <source>
        <dbReference type="PROSITE" id="PS50850"/>
    </source>
</evidence>
<keyword evidence="4 6" id="KW-0472">Membrane</keyword>
<evidence type="ECO:0000313" key="9">
    <source>
        <dbReference type="Proteomes" id="UP001183607"/>
    </source>
</evidence>
<sequence length="413" mass="41922">MNKVLRAGRRATFAVFLLNGFVMGMWVVHIPAVEDRAGIDHALLGWLLLLLGGGAFLGMQAAGPLSDRFGPRRTVPAGLALCAAALVLPGLATNAWTLAGALLVLGFGNGCLDVSMNTHAVQVERGYGRPIMSAFHAVFSVGGVLAALAGSQTRRLDWSPVAVFAATAVVGVALAVVVAPMLLRPEAGETGAAGESGEAAARTGAASPEKAASRTRTPGRIWLLAALALMLMLSEGVANDWSTLHLKDVLDAPESTAAFAYGAFATAMTAGRFLTDRVAARFGSFAVLRYGAALAAVGMTLAALSPSVWVALVGWTVFGAGLSGCIPQLFSAAGHADPAGAGVNVSRVAGLGYLGMLAGPAVIGPMTHLMPLNLAFFLPVAFCVIAAVAAGVLRTPEGAPAGEPRTALSESSS</sequence>
<dbReference type="InterPro" id="IPR020846">
    <property type="entry name" value="MFS_dom"/>
</dbReference>
<gene>
    <name evidence="8" type="ORF">RM574_23320</name>
</gene>
<organism evidence="8 9">
    <name type="scientific">Streptomyces evansiae</name>
    <dbReference type="NCBI Taxonomy" id="3075535"/>
    <lineage>
        <taxon>Bacteria</taxon>
        <taxon>Bacillati</taxon>
        <taxon>Actinomycetota</taxon>
        <taxon>Actinomycetes</taxon>
        <taxon>Kitasatosporales</taxon>
        <taxon>Streptomycetaceae</taxon>
        <taxon>Streptomyces</taxon>
    </lineage>
</organism>
<comment type="caution">
    <text evidence="8">The sequence shown here is derived from an EMBL/GenBank/DDBJ whole genome shotgun (WGS) entry which is preliminary data.</text>
</comment>
<feature type="transmembrane region" description="Helical" evidence="6">
    <location>
        <begin position="43"/>
        <end position="62"/>
    </location>
</feature>
<protein>
    <submittedName>
        <fullName evidence="8">MFS transporter</fullName>
    </submittedName>
</protein>
<feature type="transmembrane region" description="Helical" evidence="6">
    <location>
        <begin position="12"/>
        <end position="31"/>
    </location>
</feature>
<feature type="compositionally biased region" description="Low complexity" evidence="5">
    <location>
        <begin position="189"/>
        <end position="209"/>
    </location>
</feature>
<dbReference type="InterPro" id="IPR036259">
    <property type="entry name" value="MFS_trans_sf"/>
</dbReference>
<evidence type="ECO:0000256" key="5">
    <source>
        <dbReference type="SAM" id="MobiDB-lite"/>
    </source>
</evidence>
<feature type="region of interest" description="Disordered" evidence="5">
    <location>
        <begin position="189"/>
        <end position="213"/>
    </location>
</feature>
<feature type="transmembrane region" description="Helical" evidence="6">
    <location>
        <begin position="287"/>
        <end position="309"/>
    </location>
</feature>
<keyword evidence="2 6" id="KW-0812">Transmembrane</keyword>
<evidence type="ECO:0000313" key="8">
    <source>
        <dbReference type="EMBL" id="MDT0418419.1"/>
    </source>
</evidence>
<feature type="domain" description="Major facilitator superfamily (MFS) profile" evidence="7">
    <location>
        <begin position="8"/>
        <end position="398"/>
    </location>
</feature>
<keyword evidence="3 6" id="KW-1133">Transmembrane helix</keyword>
<dbReference type="GO" id="GO:0005886">
    <property type="term" value="C:plasma membrane"/>
    <property type="evidence" value="ECO:0007669"/>
    <property type="project" value="UniProtKB-SubCell"/>
</dbReference>
<name>A0ABD5EAF8_9ACTN</name>
<dbReference type="Pfam" id="PF07690">
    <property type="entry name" value="MFS_1"/>
    <property type="match status" value="1"/>
</dbReference>
<feature type="transmembrane region" description="Helical" evidence="6">
    <location>
        <begin position="348"/>
        <end position="368"/>
    </location>
</feature>
<dbReference type="PANTHER" id="PTHR23514">
    <property type="entry name" value="BYPASS OF STOP CODON PROTEIN 6"/>
    <property type="match status" value="1"/>
</dbReference>
<dbReference type="EMBL" id="JAVRER010000044">
    <property type="protein sequence ID" value="MDT0418419.1"/>
    <property type="molecule type" value="Genomic_DNA"/>
</dbReference>
<evidence type="ECO:0000256" key="6">
    <source>
        <dbReference type="SAM" id="Phobius"/>
    </source>
</evidence>
<feature type="transmembrane region" description="Helical" evidence="6">
    <location>
        <begin position="258"/>
        <end position="275"/>
    </location>
</feature>
<dbReference type="AlphaFoldDB" id="A0ABD5EAF8"/>
<proteinExistence type="predicted"/>
<feature type="transmembrane region" description="Helical" evidence="6">
    <location>
        <begin position="127"/>
        <end position="149"/>
    </location>
</feature>
<feature type="transmembrane region" description="Helical" evidence="6">
    <location>
        <begin position="161"/>
        <end position="183"/>
    </location>
</feature>
<evidence type="ECO:0000256" key="2">
    <source>
        <dbReference type="ARBA" id="ARBA00022692"/>
    </source>
</evidence>
<dbReference type="InterPro" id="IPR051788">
    <property type="entry name" value="MFS_Transporter"/>
</dbReference>
<evidence type="ECO:0000256" key="4">
    <source>
        <dbReference type="ARBA" id="ARBA00023136"/>
    </source>
</evidence>
<dbReference type="RefSeq" id="WP_175417811.1">
    <property type="nucleotide sequence ID" value="NZ_JAVRER010000044.1"/>
</dbReference>
<dbReference type="SUPFAM" id="SSF103473">
    <property type="entry name" value="MFS general substrate transporter"/>
    <property type="match status" value="1"/>
</dbReference>
<dbReference type="Proteomes" id="UP001183607">
    <property type="component" value="Unassembled WGS sequence"/>
</dbReference>
<dbReference type="Gene3D" id="1.20.1250.20">
    <property type="entry name" value="MFS general substrate transporter like domains"/>
    <property type="match status" value="2"/>
</dbReference>
<feature type="transmembrane region" description="Helical" evidence="6">
    <location>
        <begin position="374"/>
        <end position="393"/>
    </location>
</feature>
<dbReference type="PANTHER" id="PTHR23514:SF13">
    <property type="entry name" value="INNER MEMBRANE PROTEIN YBJJ"/>
    <property type="match status" value="1"/>
</dbReference>
<evidence type="ECO:0000256" key="3">
    <source>
        <dbReference type="ARBA" id="ARBA00022989"/>
    </source>
</evidence>
<reference evidence="9" key="1">
    <citation type="submission" date="2023-07" db="EMBL/GenBank/DDBJ databases">
        <title>30 novel species of actinomycetes from the DSMZ collection.</title>
        <authorList>
            <person name="Nouioui I."/>
        </authorList>
    </citation>
    <scope>NUCLEOTIDE SEQUENCE [LARGE SCALE GENOMIC DNA]</scope>
    <source>
        <strain evidence="9">DSM 41982</strain>
    </source>
</reference>
<accession>A0ABD5EAF8</accession>
<feature type="transmembrane region" description="Helical" evidence="6">
    <location>
        <begin position="74"/>
        <end position="92"/>
    </location>
</feature>